<dbReference type="PANTHER" id="PTHR36950:SF5">
    <property type="entry name" value="SAPOSIN B-TYPE DOMAIN-CONTAINING PROTEIN"/>
    <property type="match status" value="1"/>
</dbReference>
<dbReference type="OrthoDB" id="5808084at2759"/>
<dbReference type="KEGG" id="cel:CELE_F30A10.14"/>
<dbReference type="Proteomes" id="UP000001940">
    <property type="component" value="Chromosome I"/>
</dbReference>
<organism evidence="2 3">
    <name type="scientific">Caenorhabditis elegans</name>
    <dbReference type="NCBI Taxonomy" id="6239"/>
    <lineage>
        <taxon>Eukaryota</taxon>
        <taxon>Metazoa</taxon>
        <taxon>Ecdysozoa</taxon>
        <taxon>Nematoda</taxon>
        <taxon>Chromadorea</taxon>
        <taxon>Rhabditida</taxon>
        <taxon>Rhabditina</taxon>
        <taxon>Rhabditomorpha</taxon>
        <taxon>Rhabditoidea</taxon>
        <taxon>Rhabditidae</taxon>
        <taxon>Peloderinae</taxon>
        <taxon>Caenorhabditis</taxon>
    </lineage>
</organism>
<dbReference type="WormBase" id="F30A10.14">
    <property type="protein sequence ID" value="CE41232"/>
    <property type="gene ID" value="WBGene00045473"/>
</dbReference>
<accession>A5Z2U9</accession>
<dbReference type="PeptideAtlas" id="A5Z2U9"/>
<proteinExistence type="evidence at protein level"/>
<dbReference type="Bgee" id="WBGene00045473">
    <property type="expression patterns" value="Expressed in adult organism and 1 other cell type or tissue"/>
</dbReference>
<dbReference type="HOGENOM" id="CLU_184691_0_0_1"/>
<dbReference type="AGR" id="WB:WBGene00045473"/>
<keyword evidence="1" id="KW-0732">Signal</keyword>
<reference evidence="2 3" key="1">
    <citation type="journal article" date="1998" name="Science">
        <title>Genome sequence of the nematode C. elegans: a platform for investigating biology.</title>
        <authorList>
            <consortium name="The C. elegans sequencing consortium"/>
            <person name="Sulson J.E."/>
            <person name="Waterston R."/>
        </authorList>
    </citation>
    <scope>NUCLEOTIDE SEQUENCE [LARGE SCALE GENOMIC DNA]</scope>
    <source>
        <strain evidence="2 3">Bristol N2</strain>
    </source>
</reference>
<gene>
    <name evidence="2" type="ORF">CELE_F30A10.14</name>
    <name evidence="2 4" type="ORF">F30A10.14</name>
</gene>
<evidence type="ECO:0007829" key="5">
    <source>
        <dbReference type="PeptideAtlas" id="A5Z2U9"/>
    </source>
</evidence>
<dbReference type="UCSC" id="F30A10.14">
    <property type="organism name" value="c. elegans"/>
</dbReference>
<protein>
    <submittedName>
        <fullName evidence="2">Saposin B-type domain-containing protein</fullName>
    </submittedName>
</protein>
<dbReference type="GeneID" id="6418588"/>
<dbReference type="STRING" id="6239.F30A10.14.1"/>
<feature type="signal peptide" evidence="1">
    <location>
        <begin position="1"/>
        <end position="19"/>
    </location>
</feature>
<sequence>MKPIIPCLFILSLFNPIFAQTAYSQVCKFCTGELEVPTVWNQFQVLLRSVCRWLTIGKVECKAIVDTAEMDESSYKNVYPYLVEMKNMACNKYKKEYCSL</sequence>
<dbReference type="InParanoid" id="A5Z2U9"/>
<evidence type="ECO:0000313" key="3">
    <source>
        <dbReference type="Proteomes" id="UP000001940"/>
    </source>
</evidence>
<feature type="chain" id="PRO_5002690263" evidence="1">
    <location>
        <begin position="20"/>
        <end position="100"/>
    </location>
</feature>
<dbReference type="AlphaFoldDB" id="A5Z2U9"/>
<keyword evidence="3" id="KW-1185">Reference proteome</keyword>
<dbReference type="PhylomeDB" id="A5Z2U9"/>
<evidence type="ECO:0000256" key="1">
    <source>
        <dbReference type="SAM" id="SignalP"/>
    </source>
</evidence>
<keyword evidence="5" id="KW-1267">Proteomics identification</keyword>
<dbReference type="PaxDb" id="6239-F30A10.14"/>
<dbReference type="PANTHER" id="PTHR36950">
    <property type="entry name" value="PROTEIN CBG24898-RELATED"/>
    <property type="match status" value="1"/>
</dbReference>
<evidence type="ECO:0000313" key="4">
    <source>
        <dbReference type="WormBase" id="F30A10.14"/>
    </source>
</evidence>
<name>A5Z2U9_CAEEL</name>
<dbReference type="RefSeq" id="NP_001122466.1">
    <property type="nucleotide sequence ID" value="NM_001128994.2"/>
</dbReference>
<evidence type="ECO:0000313" key="2">
    <source>
        <dbReference type="EMBL" id="CAN99665.1"/>
    </source>
</evidence>
<dbReference type="CTD" id="6418588"/>
<dbReference type="EMBL" id="BX284601">
    <property type="protein sequence ID" value="CAN99665.1"/>
    <property type="molecule type" value="Genomic_DNA"/>
</dbReference>